<feature type="binding site" evidence="6">
    <location>
        <begin position="92"/>
        <end position="95"/>
    </location>
    <ligand>
        <name>(6R)-10-formyltetrahydrofolate</name>
        <dbReference type="ChEBI" id="CHEBI:195366"/>
    </ligand>
</feature>
<dbReference type="CDD" id="cd08645">
    <property type="entry name" value="FMT_core_GART"/>
    <property type="match status" value="1"/>
</dbReference>
<feature type="binding site" evidence="6">
    <location>
        <begin position="12"/>
        <end position="14"/>
    </location>
    <ligand>
        <name>N(1)-(5-phospho-beta-D-ribosyl)glycinamide</name>
        <dbReference type="ChEBI" id="CHEBI:143788"/>
    </ligand>
</feature>
<gene>
    <name evidence="6 8" type="primary">purN</name>
    <name evidence="8" type="ORF">HA49_17265</name>
</gene>
<feature type="binding site" evidence="6">
    <location>
        <position position="109"/>
    </location>
    <ligand>
        <name>(6R)-10-formyltetrahydrofolate</name>
        <dbReference type="ChEBI" id="CHEBI:195366"/>
    </ligand>
</feature>
<organism evidence="8 9">
    <name type="scientific">Tatumella morbirosei</name>
    <dbReference type="NCBI Taxonomy" id="642227"/>
    <lineage>
        <taxon>Bacteria</taxon>
        <taxon>Pseudomonadati</taxon>
        <taxon>Pseudomonadota</taxon>
        <taxon>Gammaproteobacteria</taxon>
        <taxon>Enterobacterales</taxon>
        <taxon>Erwiniaceae</taxon>
        <taxon>Tatumella</taxon>
    </lineage>
</organism>
<protein>
    <recommendedName>
        <fullName evidence="6">Phosphoribosylglycinamide formyltransferase</fullName>
        <ecNumber evidence="6">2.1.2.2</ecNumber>
    </recommendedName>
    <alternativeName>
        <fullName evidence="6">5'-phosphoribosylglycinamide transformylase</fullName>
    </alternativeName>
    <alternativeName>
        <fullName evidence="6">GAR transformylase</fullName>
        <shortName evidence="6">GART</shortName>
    </alternativeName>
</protein>
<dbReference type="SUPFAM" id="SSF53328">
    <property type="entry name" value="Formyltransferase"/>
    <property type="match status" value="1"/>
</dbReference>
<dbReference type="PANTHER" id="PTHR43369">
    <property type="entry name" value="PHOSPHORIBOSYLGLYCINAMIDE FORMYLTRANSFERASE"/>
    <property type="match status" value="1"/>
</dbReference>
<comment type="catalytic activity">
    <reaction evidence="5 6">
        <text>N(1)-(5-phospho-beta-D-ribosyl)glycinamide + (6R)-10-formyltetrahydrofolate = N(2)-formyl-N(1)-(5-phospho-beta-D-ribosyl)glycinamide + (6S)-5,6,7,8-tetrahydrofolate + H(+)</text>
        <dbReference type="Rhea" id="RHEA:15053"/>
        <dbReference type="ChEBI" id="CHEBI:15378"/>
        <dbReference type="ChEBI" id="CHEBI:57453"/>
        <dbReference type="ChEBI" id="CHEBI:143788"/>
        <dbReference type="ChEBI" id="CHEBI:147286"/>
        <dbReference type="ChEBI" id="CHEBI:195366"/>
        <dbReference type="EC" id="2.1.2.2"/>
    </reaction>
</comment>
<feature type="active site" description="Proton donor" evidence="6">
    <location>
        <position position="111"/>
    </location>
</feature>
<dbReference type="EMBL" id="JPKR02000003">
    <property type="protein sequence ID" value="KGD72462.1"/>
    <property type="molecule type" value="Genomic_DNA"/>
</dbReference>
<dbReference type="UniPathway" id="UPA00074">
    <property type="reaction ID" value="UER00126"/>
</dbReference>
<dbReference type="Proteomes" id="UP000029577">
    <property type="component" value="Unassembled WGS sequence"/>
</dbReference>
<dbReference type="InterPro" id="IPR036477">
    <property type="entry name" value="Formyl_transf_N_sf"/>
</dbReference>
<accession>A0A095T6Z7</accession>
<evidence type="ECO:0000256" key="4">
    <source>
        <dbReference type="ARBA" id="ARBA00038440"/>
    </source>
</evidence>
<comment type="similarity">
    <text evidence="4 6">Belongs to the GART family.</text>
</comment>
<dbReference type="InterPro" id="IPR002376">
    <property type="entry name" value="Formyl_transf_N"/>
</dbReference>
<proteinExistence type="inferred from homology"/>
<dbReference type="AlphaFoldDB" id="A0A095T6Z7"/>
<dbReference type="InterPro" id="IPR001555">
    <property type="entry name" value="GART_AS"/>
</dbReference>
<dbReference type="RefSeq" id="WP_038022100.1">
    <property type="nucleotide sequence ID" value="NZ_JPKR02000003.1"/>
</dbReference>
<evidence type="ECO:0000256" key="2">
    <source>
        <dbReference type="ARBA" id="ARBA00022679"/>
    </source>
</evidence>
<dbReference type="GO" id="GO:0006189">
    <property type="term" value="P:'de novo' IMP biosynthetic process"/>
    <property type="evidence" value="ECO:0007669"/>
    <property type="project" value="UniProtKB-UniRule"/>
</dbReference>
<dbReference type="HAMAP" id="MF_01930">
    <property type="entry name" value="PurN"/>
    <property type="match status" value="1"/>
</dbReference>
<name>A0A095T6Z7_9GAMM</name>
<evidence type="ECO:0000313" key="8">
    <source>
        <dbReference type="EMBL" id="KGD72462.1"/>
    </source>
</evidence>
<keyword evidence="9" id="KW-1185">Reference proteome</keyword>
<dbReference type="OrthoDB" id="9806170at2"/>
<sequence>MKRLVILISGTGTNLQAIIDACRSGQLSTAAEIVAVISNKANAGGLELARQAGIPAHSLAQSDFADRQQFDQQLMSIADEYSPDLVVLAGYMRILGAEFVRHYRGRMINIHPSLLPAWPGLDTHRKVLENGDAEHGPSVHFVTEELDGGPVILQSRIAVLPQETEEQLQDRVRLQEHLIYPQVIHWFVQNRLELNNDQAWLDGKLLPATGYQLETTH</sequence>
<evidence type="ECO:0000259" key="7">
    <source>
        <dbReference type="Pfam" id="PF00551"/>
    </source>
</evidence>
<feature type="binding site" evidence="6">
    <location>
        <position position="67"/>
    </location>
    <ligand>
        <name>(6R)-10-formyltetrahydrofolate</name>
        <dbReference type="ChEBI" id="CHEBI:195366"/>
    </ligand>
</feature>
<comment type="pathway">
    <text evidence="1 6">Purine metabolism; IMP biosynthesis via de novo pathway; N(2)-formyl-N(1)-(5-phospho-D-ribosyl)glycinamide from N(1)-(5-phospho-D-ribosyl)glycinamide (10-formyl THF route): step 1/1.</text>
</comment>
<dbReference type="eggNOG" id="COG0299">
    <property type="taxonomic scope" value="Bacteria"/>
</dbReference>
<dbReference type="GO" id="GO:0004644">
    <property type="term" value="F:phosphoribosylglycinamide formyltransferase activity"/>
    <property type="evidence" value="ECO:0007669"/>
    <property type="project" value="UniProtKB-UniRule"/>
</dbReference>
<reference evidence="8" key="1">
    <citation type="submission" date="2014-12" db="EMBL/GenBank/DDBJ databases">
        <title>The draft genome of the Tatumella morbirosei type strain, LMG23360T isolated from pineapple rot.</title>
        <authorList>
            <person name="Smits T.H."/>
            <person name="Palmer M."/>
            <person name="Venter S.N."/>
            <person name="Duffy B."/>
            <person name="Steenkamp E.T."/>
            <person name="Chan W.Y."/>
            <person name="Coutinho T.A."/>
            <person name="Coetzee M.P."/>
            <person name="De Maayer P."/>
        </authorList>
    </citation>
    <scope>NUCLEOTIDE SEQUENCE [LARGE SCALE GENOMIC DNA]</scope>
    <source>
        <strain evidence="8">LMG 23360</strain>
    </source>
</reference>
<dbReference type="STRING" id="642227.HA49_17265"/>
<evidence type="ECO:0000256" key="3">
    <source>
        <dbReference type="ARBA" id="ARBA00022755"/>
    </source>
</evidence>
<feature type="site" description="Raises pKa of active site His" evidence="6">
    <location>
        <position position="147"/>
    </location>
</feature>
<comment type="function">
    <text evidence="6">Catalyzes the transfer of a formyl group from 10-formyltetrahydrofolate to 5-phospho-ribosyl-glycinamide (GAR), producing 5-phospho-ribosyl-N-formylglycinamide (FGAR) and tetrahydrofolate.</text>
</comment>
<dbReference type="Gene3D" id="3.40.50.170">
    <property type="entry name" value="Formyl transferase, N-terminal domain"/>
    <property type="match status" value="1"/>
</dbReference>
<dbReference type="PANTHER" id="PTHR43369:SF2">
    <property type="entry name" value="PHOSPHORIBOSYLGLYCINAMIDE FORMYLTRANSFERASE"/>
    <property type="match status" value="1"/>
</dbReference>
<dbReference type="EC" id="2.1.2.2" evidence="6"/>
<keyword evidence="2 6" id="KW-0808">Transferase</keyword>
<evidence type="ECO:0000313" key="9">
    <source>
        <dbReference type="Proteomes" id="UP000029577"/>
    </source>
</evidence>
<dbReference type="InterPro" id="IPR004607">
    <property type="entry name" value="GART"/>
</dbReference>
<evidence type="ECO:0000256" key="1">
    <source>
        <dbReference type="ARBA" id="ARBA00005054"/>
    </source>
</evidence>
<dbReference type="PROSITE" id="PS00373">
    <property type="entry name" value="GART"/>
    <property type="match status" value="1"/>
</dbReference>
<dbReference type="Pfam" id="PF00551">
    <property type="entry name" value="Formyl_trans_N"/>
    <property type="match status" value="1"/>
</dbReference>
<dbReference type="GO" id="GO:0005829">
    <property type="term" value="C:cytosol"/>
    <property type="evidence" value="ECO:0007669"/>
    <property type="project" value="TreeGrafter"/>
</dbReference>
<dbReference type="NCBIfam" id="TIGR00639">
    <property type="entry name" value="PurN"/>
    <property type="match status" value="1"/>
</dbReference>
<keyword evidence="3 6" id="KW-0658">Purine biosynthesis</keyword>
<evidence type="ECO:0000256" key="5">
    <source>
        <dbReference type="ARBA" id="ARBA00047664"/>
    </source>
</evidence>
<comment type="caution">
    <text evidence="8">The sequence shown here is derived from an EMBL/GenBank/DDBJ whole genome shotgun (WGS) entry which is preliminary data.</text>
</comment>
<feature type="domain" description="Formyl transferase N-terminal" evidence="7">
    <location>
        <begin position="2"/>
        <end position="184"/>
    </location>
</feature>
<evidence type="ECO:0000256" key="6">
    <source>
        <dbReference type="HAMAP-Rule" id="MF_01930"/>
    </source>
</evidence>